<dbReference type="Gene3D" id="3.50.50.60">
    <property type="entry name" value="FAD/NAD(P)-binding domain"/>
    <property type="match status" value="2"/>
</dbReference>
<keyword evidence="1" id="KW-0560">Oxidoreductase</keyword>
<keyword evidence="4" id="KW-1185">Reference proteome</keyword>
<dbReference type="Proteomes" id="UP001499959">
    <property type="component" value="Unassembled WGS sequence"/>
</dbReference>
<gene>
    <name evidence="3" type="ORF">GCM10023307_16150</name>
</gene>
<dbReference type="EMBL" id="BAABJE010000007">
    <property type="protein sequence ID" value="GAA4791627.1"/>
    <property type="molecule type" value="Genomic_DNA"/>
</dbReference>
<sequence length="430" mass="47148">MEVRSLSRNFVPMPSTDDVLIAGGGVSGLATALALLEAGRGVHVIEAKAIGSGASHGNCGTITPSHAPPLAAPGTLAKALRWSLTPDAPLYIPPRFDPLLWSWLLGFARRCNTRDWETSARGKHALLDDSRRRLADWVERFGLQCEFVESGEDYVFRDKRAFAHGQREIPLLRELGIAVELIDGAAMEAQEPALLSGVAGALRFSGDAALRPDRYLAELARAVRERGGLIVEDCALHGLREDREGVIAYTTHGEVRARNAVLTLGAWSAKSADTLGLPWMKKIIQPGKGYSITYRAPDRVPKRPLVLRERSVCVTAWNDGFRLGSTMEFSGFDETLNARRLAALERGAREYLHAPVGPEVRERWYGWRPMSRDDMPLIGRAPGLRRVWMNTGHGMMGVGMSTGSAQLLAELMNGRAPAIDPAPYRPERFA</sequence>
<accession>A0ABP9B9N2</accession>
<proteinExistence type="predicted"/>
<evidence type="ECO:0000259" key="2">
    <source>
        <dbReference type="Pfam" id="PF01266"/>
    </source>
</evidence>
<evidence type="ECO:0000313" key="4">
    <source>
        <dbReference type="Proteomes" id="UP001499959"/>
    </source>
</evidence>
<dbReference type="SUPFAM" id="SSF54373">
    <property type="entry name" value="FAD-linked reductases, C-terminal domain"/>
    <property type="match status" value="1"/>
</dbReference>
<dbReference type="PANTHER" id="PTHR13847">
    <property type="entry name" value="SARCOSINE DEHYDROGENASE-RELATED"/>
    <property type="match status" value="1"/>
</dbReference>
<dbReference type="InterPro" id="IPR036188">
    <property type="entry name" value="FAD/NAD-bd_sf"/>
</dbReference>
<name>A0ABP9B9N2_9GAMM</name>
<feature type="domain" description="FAD dependent oxidoreductase" evidence="2">
    <location>
        <begin position="18"/>
        <end position="411"/>
    </location>
</feature>
<protein>
    <submittedName>
        <fullName evidence="3">FAD-dependent oxidoreductase</fullName>
    </submittedName>
</protein>
<reference evidence="4" key="1">
    <citation type="journal article" date="2019" name="Int. J. Syst. Evol. Microbiol.">
        <title>The Global Catalogue of Microorganisms (GCM) 10K type strain sequencing project: providing services to taxonomists for standard genome sequencing and annotation.</title>
        <authorList>
            <consortium name="The Broad Institute Genomics Platform"/>
            <consortium name="The Broad Institute Genome Sequencing Center for Infectious Disease"/>
            <person name="Wu L."/>
            <person name="Ma J."/>
        </authorList>
    </citation>
    <scope>NUCLEOTIDE SEQUENCE [LARGE SCALE GENOMIC DNA]</scope>
    <source>
        <strain evidence="4">JCM 18204</strain>
    </source>
</reference>
<dbReference type="PANTHER" id="PTHR13847:SF289">
    <property type="entry name" value="GLYCINE OXIDASE"/>
    <property type="match status" value="1"/>
</dbReference>
<organism evidence="3 4">
    <name type="scientific">Lysobacter hankyongensis</name>
    <dbReference type="NCBI Taxonomy" id="1176535"/>
    <lineage>
        <taxon>Bacteria</taxon>
        <taxon>Pseudomonadati</taxon>
        <taxon>Pseudomonadota</taxon>
        <taxon>Gammaproteobacteria</taxon>
        <taxon>Lysobacterales</taxon>
        <taxon>Lysobacteraceae</taxon>
        <taxon>Lysobacter</taxon>
    </lineage>
</organism>
<evidence type="ECO:0000256" key="1">
    <source>
        <dbReference type="ARBA" id="ARBA00023002"/>
    </source>
</evidence>
<dbReference type="Pfam" id="PF01266">
    <property type="entry name" value="DAO"/>
    <property type="match status" value="1"/>
</dbReference>
<dbReference type="Gene3D" id="3.30.9.10">
    <property type="entry name" value="D-Amino Acid Oxidase, subunit A, domain 2"/>
    <property type="match status" value="1"/>
</dbReference>
<evidence type="ECO:0000313" key="3">
    <source>
        <dbReference type="EMBL" id="GAA4791627.1"/>
    </source>
</evidence>
<comment type="caution">
    <text evidence="3">The sequence shown here is derived from an EMBL/GenBank/DDBJ whole genome shotgun (WGS) entry which is preliminary data.</text>
</comment>
<dbReference type="SUPFAM" id="SSF51905">
    <property type="entry name" value="FAD/NAD(P)-binding domain"/>
    <property type="match status" value="1"/>
</dbReference>
<dbReference type="InterPro" id="IPR006076">
    <property type="entry name" value="FAD-dep_OxRdtase"/>
</dbReference>